<dbReference type="PROSITE" id="PS50961">
    <property type="entry name" value="HTH_LA"/>
    <property type="match status" value="1"/>
</dbReference>
<feature type="compositionally biased region" description="Low complexity" evidence="3">
    <location>
        <begin position="10"/>
        <end position="23"/>
    </location>
</feature>
<feature type="compositionally biased region" description="Low complexity" evidence="3">
    <location>
        <begin position="182"/>
        <end position="193"/>
    </location>
</feature>
<dbReference type="Proteomes" id="UP000275267">
    <property type="component" value="Unassembled WGS sequence"/>
</dbReference>
<dbReference type="STRING" id="4540.A0A3L6SDA0"/>
<reference evidence="6" key="1">
    <citation type="journal article" date="2019" name="Nat. Commun.">
        <title>The genome of broomcorn millet.</title>
        <authorList>
            <person name="Zou C."/>
            <person name="Miki D."/>
            <person name="Li D."/>
            <person name="Tang Q."/>
            <person name="Xiao L."/>
            <person name="Rajput S."/>
            <person name="Deng P."/>
            <person name="Jia W."/>
            <person name="Huang R."/>
            <person name="Zhang M."/>
            <person name="Sun Y."/>
            <person name="Hu J."/>
            <person name="Fu X."/>
            <person name="Schnable P.S."/>
            <person name="Li F."/>
            <person name="Zhang H."/>
            <person name="Feng B."/>
            <person name="Zhu X."/>
            <person name="Liu R."/>
            <person name="Schnable J.C."/>
            <person name="Zhu J.-K."/>
            <person name="Zhang H."/>
        </authorList>
    </citation>
    <scope>NUCLEOTIDE SEQUENCE [LARGE SCALE GENOMIC DNA]</scope>
</reference>
<organism evidence="5 6">
    <name type="scientific">Panicum miliaceum</name>
    <name type="common">Proso millet</name>
    <name type="synonym">Broomcorn millet</name>
    <dbReference type="NCBI Taxonomy" id="4540"/>
    <lineage>
        <taxon>Eukaryota</taxon>
        <taxon>Viridiplantae</taxon>
        <taxon>Streptophyta</taxon>
        <taxon>Embryophyta</taxon>
        <taxon>Tracheophyta</taxon>
        <taxon>Spermatophyta</taxon>
        <taxon>Magnoliopsida</taxon>
        <taxon>Liliopsida</taxon>
        <taxon>Poales</taxon>
        <taxon>Poaceae</taxon>
        <taxon>PACMAD clade</taxon>
        <taxon>Panicoideae</taxon>
        <taxon>Panicodae</taxon>
        <taxon>Paniceae</taxon>
        <taxon>Panicinae</taxon>
        <taxon>Panicum</taxon>
        <taxon>Panicum sect. Panicum</taxon>
    </lineage>
</organism>
<evidence type="ECO:0000313" key="5">
    <source>
        <dbReference type="EMBL" id="RLN19017.1"/>
    </source>
</evidence>
<dbReference type="InterPro" id="IPR036388">
    <property type="entry name" value="WH-like_DNA-bd_sf"/>
</dbReference>
<evidence type="ECO:0000256" key="1">
    <source>
        <dbReference type="ARBA" id="ARBA00022884"/>
    </source>
</evidence>
<dbReference type="AlphaFoldDB" id="A0A3L6SDA0"/>
<evidence type="ECO:0000259" key="4">
    <source>
        <dbReference type="PROSITE" id="PS50961"/>
    </source>
</evidence>
<protein>
    <submittedName>
        <fullName evidence="5">La-related protein 1C</fullName>
    </submittedName>
</protein>
<name>A0A3L6SDA0_PANMI</name>
<dbReference type="InterPro" id="IPR006630">
    <property type="entry name" value="La_HTH"/>
</dbReference>
<dbReference type="OrthoDB" id="696783at2759"/>
<comment type="caution">
    <text evidence="5">The sequence shown here is derived from an EMBL/GenBank/DDBJ whole genome shotgun (WGS) entry which is preliminary data.</text>
</comment>
<feature type="region of interest" description="Disordered" evidence="3">
    <location>
        <begin position="312"/>
        <end position="350"/>
    </location>
</feature>
<dbReference type="EMBL" id="PQIB02000005">
    <property type="protein sequence ID" value="RLN19017.1"/>
    <property type="molecule type" value="Genomic_DNA"/>
</dbReference>
<dbReference type="GO" id="GO:0005737">
    <property type="term" value="C:cytoplasm"/>
    <property type="evidence" value="ECO:0007669"/>
    <property type="project" value="UniProtKB-ARBA"/>
</dbReference>
<proteinExistence type="predicted"/>
<feature type="region of interest" description="Disordered" evidence="3">
    <location>
        <begin position="70"/>
        <end position="233"/>
    </location>
</feature>
<dbReference type="Gene3D" id="1.10.10.10">
    <property type="entry name" value="Winged helix-like DNA-binding domain superfamily/Winged helix DNA-binding domain"/>
    <property type="match status" value="1"/>
</dbReference>
<evidence type="ECO:0000256" key="3">
    <source>
        <dbReference type="SAM" id="MobiDB-lite"/>
    </source>
</evidence>
<dbReference type="CDD" id="cd07323">
    <property type="entry name" value="LAM"/>
    <property type="match status" value="1"/>
</dbReference>
<sequence length="496" mass="54822">MASGADDNDAALAKAGANAAASSAKRDDKTVLSPWRDVNPAADACMPVLGVAELWPELSRSVAAAKGKKAPAASSSTAAVAPTPKAALHEQLPHGTTCKQIRGRHGDRAVPAAAVEPSPTNAPNNRERRAAAPEQPPTHASSHRSSAAGVRGHHHQSGRFVPHLHGQDGEGFNGGSRRPSCGANGRGNANANGSTTYRIRGGGRHGQEHRGGFNGQPRRRGHEDGHMPLDPPAGYVEAPHHMHPPPLPPPFIPMFMPPYPYYHGPPVEYGPYGYGYPEFVTGYLPCIPEALPPFMQYAAPLNHMMHTNLEQEADPSQMEPPQQQHAPQQQPMQAQQAPPNQIQQQDPEQMRQEIRQQIEYYFSAKNLEKDTFLRERMDEQGWVPLTLNAGFKKVFSKTTDMEFILDSILPSTEVEVLDGKIRKRLGWEVYIPTSLKQLSLFLLKHIHYNWFHNLHMRDSVLKFMSNNWGVITPHHRLCGVLVSDLSDMLLWNLLMF</sequence>
<accession>A0A3L6SDA0</accession>
<dbReference type="PANTHER" id="PTHR22792">
    <property type="entry name" value="LUPUS LA PROTEIN-RELATED"/>
    <property type="match status" value="1"/>
</dbReference>
<keyword evidence="6" id="KW-1185">Reference proteome</keyword>
<feature type="domain" description="HTH La-type RNA-binding" evidence="4">
    <location>
        <begin position="344"/>
        <end position="433"/>
    </location>
</feature>
<dbReference type="GO" id="GO:0003723">
    <property type="term" value="F:RNA binding"/>
    <property type="evidence" value="ECO:0007669"/>
    <property type="project" value="UniProtKB-UniRule"/>
</dbReference>
<dbReference type="SUPFAM" id="SSF46785">
    <property type="entry name" value="Winged helix' DNA-binding domain"/>
    <property type="match status" value="1"/>
</dbReference>
<gene>
    <name evidence="5" type="ORF">C2845_PM02G13780</name>
</gene>
<keyword evidence="1 2" id="KW-0694">RNA-binding</keyword>
<feature type="compositionally biased region" description="Low complexity" evidence="3">
    <location>
        <begin position="70"/>
        <end position="86"/>
    </location>
</feature>
<dbReference type="PANTHER" id="PTHR22792:SF132">
    <property type="entry name" value="LA-RELATED PROTEIN 1"/>
    <property type="match status" value="1"/>
</dbReference>
<feature type="compositionally biased region" description="Low complexity" evidence="3">
    <location>
        <begin position="320"/>
        <end position="347"/>
    </location>
</feature>
<dbReference type="InterPro" id="IPR045180">
    <property type="entry name" value="La_dom_prot"/>
</dbReference>
<dbReference type="InterPro" id="IPR036390">
    <property type="entry name" value="WH_DNA-bd_sf"/>
</dbReference>
<evidence type="ECO:0000256" key="2">
    <source>
        <dbReference type="PROSITE-ProRule" id="PRU00332"/>
    </source>
</evidence>
<dbReference type="SMART" id="SM00715">
    <property type="entry name" value="LA"/>
    <property type="match status" value="1"/>
</dbReference>
<feature type="region of interest" description="Disordered" evidence="3">
    <location>
        <begin position="1"/>
        <end position="33"/>
    </location>
</feature>
<dbReference type="Pfam" id="PF05383">
    <property type="entry name" value="La"/>
    <property type="match status" value="1"/>
</dbReference>
<evidence type="ECO:0000313" key="6">
    <source>
        <dbReference type="Proteomes" id="UP000275267"/>
    </source>
</evidence>